<proteinExistence type="predicted"/>
<gene>
    <name evidence="2" type="ORF">BON30_24725</name>
</gene>
<dbReference type="PANTHER" id="PTHR46623">
    <property type="entry name" value="CARBOXYMETHYLENEBUTENOLIDASE-RELATED"/>
    <property type="match status" value="1"/>
</dbReference>
<dbReference type="InterPro" id="IPR002925">
    <property type="entry name" value="Dienelactn_hydro"/>
</dbReference>
<keyword evidence="3" id="KW-1185">Reference proteome</keyword>
<dbReference type="RefSeq" id="WP_071900849.1">
    <property type="nucleotide sequence ID" value="NZ_MPIN01000006.1"/>
</dbReference>
<dbReference type="PANTHER" id="PTHR46623:SF10">
    <property type="entry name" value="CARBOXYMETHYLENEBUTENOLIDASE HOMOLOG"/>
    <property type="match status" value="1"/>
</dbReference>
<keyword evidence="2" id="KW-0378">Hydrolase</keyword>
<dbReference type="Proteomes" id="UP000182229">
    <property type="component" value="Unassembled WGS sequence"/>
</dbReference>
<comment type="caution">
    <text evidence="2">The sequence shown here is derived from an EMBL/GenBank/DDBJ whole genome shotgun (WGS) entry which is preliminary data.</text>
</comment>
<reference evidence="2 3" key="2">
    <citation type="submission" date="2016-12" db="EMBL/GenBank/DDBJ databases">
        <title>Draft Genome Sequence of Cystobacter ferrugineus Strain Cbfe23.</title>
        <authorList>
            <person name="Akbar S."/>
            <person name="Dowd S.E."/>
            <person name="Stevens D.C."/>
        </authorList>
    </citation>
    <scope>NUCLEOTIDE SEQUENCE [LARGE SCALE GENOMIC DNA]</scope>
    <source>
        <strain evidence="2 3">Cbfe23</strain>
    </source>
</reference>
<feature type="domain" description="Dienelactone hydrolase" evidence="1">
    <location>
        <begin position="47"/>
        <end position="276"/>
    </location>
</feature>
<dbReference type="STRING" id="83449.BON30_24725"/>
<dbReference type="AlphaFoldDB" id="A0A1L9B817"/>
<dbReference type="Gene3D" id="3.40.50.1820">
    <property type="entry name" value="alpha/beta hydrolase"/>
    <property type="match status" value="1"/>
</dbReference>
<dbReference type="SUPFAM" id="SSF53474">
    <property type="entry name" value="alpha/beta-Hydrolases"/>
    <property type="match status" value="1"/>
</dbReference>
<organism evidence="2 3">
    <name type="scientific">Cystobacter ferrugineus</name>
    <dbReference type="NCBI Taxonomy" id="83449"/>
    <lineage>
        <taxon>Bacteria</taxon>
        <taxon>Pseudomonadati</taxon>
        <taxon>Myxococcota</taxon>
        <taxon>Myxococcia</taxon>
        <taxon>Myxococcales</taxon>
        <taxon>Cystobacterineae</taxon>
        <taxon>Archangiaceae</taxon>
        <taxon>Cystobacter</taxon>
    </lineage>
</organism>
<name>A0A1L9B817_9BACT</name>
<evidence type="ECO:0000313" key="2">
    <source>
        <dbReference type="EMBL" id="OJH38343.1"/>
    </source>
</evidence>
<dbReference type="EMBL" id="MPIN01000006">
    <property type="protein sequence ID" value="OJH38343.1"/>
    <property type="molecule type" value="Genomic_DNA"/>
</dbReference>
<accession>A0A1L9B817</accession>
<dbReference type="Pfam" id="PF01738">
    <property type="entry name" value="DLH"/>
    <property type="match status" value="1"/>
</dbReference>
<evidence type="ECO:0000313" key="3">
    <source>
        <dbReference type="Proteomes" id="UP000182229"/>
    </source>
</evidence>
<dbReference type="InterPro" id="IPR051049">
    <property type="entry name" value="Dienelactone_hydrolase-like"/>
</dbReference>
<dbReference type="GO" id="GO:0016787">
    <property type="term" value="F:hydrolase activity"/>
    <property type="evidence" value="ECO:0007669"/>
    <property type="project" value="UniProtKB-KW"/>
</dbReference>
<protein>
    <submittedName>
        <fullName evidence="2">Dienelactone hydrolase</fullName>
    </submittedName>
</protein>
<evidence type="ECO:0000259" key="1">
    <source>
        <dbReference type="Pfam" id="PF01738"/>
    </source>
</evidence>
<dbReference type="OrthoDB" id="9787933at2"/>
<sequence>MDDDSNRAGDEGVSRREFAAISAGGVAARAVVEHDVELETPAGTADAAFFHPSGNGPWPGVLLWPDAFGLRPAMRDMGRRLAAEGYAVLVPNPFYRTRRAPVFSRPMDFTVPADREEIMKVVGTLNQDTAFTDGGAFLAWLDQQPQVNKHARIGVQGYCMGGPLTIRTASLSERVGAGASFHGGGLVTQAPDSPHLLAPKLKAEMMIAVAANDDERDPQAKVKLKEAFDAAKVKNKIEVYNGAQHGWCVKDMASGIYNEAAAEKAWAELLALYKRALV</sequence>
<dbReference type="InterPro" id="IPR029058">
    <property type="entry name" value="AB_hydrolase_fold"/>
</dbReference>
<reference evidence="3" key="1">
    <citation type="submission" date="2016-11" db="EMBL/GenBank/DDBJ databases">
        <authorList>
            <person name="Shukria A."/>
            <person name="Stevens D.C."/>
        </authorList>
    </citation>
    <scope>NUCLEOTIDE SEQUENCE [LARGE SCALE GENOMIC DNA]</scope>
    <source>
        <strain evidence="3">Cbfe23</strain>
    </source>
</reference>